<dbReference type="Gene3D" id="3.80.10.10">
    <property type="entry name" value="Ribonuclease Inhibitor"/>
    <property type="match status" value="1"/>
</dbReference>
<name>A0A5A8C6P7_CAFRO</name>
<gene>
    <name evidence="15" type="ORF">FNF27_03427</name>
    <name evidence="14" type="ORF">FNF28_04392</name>
    <name evidence="12" type="ORF">FNF29_06744</name>
    <name evidence="13" type="ORF">FNF31_03787</name>
</gene>
<evidence type="ECO:0000256" key="6">
    <source>
        <dbReference type="ARBA" id="ARBA00023017"/>
    </source>
</evidence>
<dbReference type="Proteomes" id="UP000324907">
    <property type="component" value="Unassembled WGS sequence"/>
</dbReference>
<evidence type="ECO:0000256" key="8">
    <source>
        <dbReference type="ARBA" id="ARBA00023212"/>
    </source>
</evidence>
<evidence type="ECO:0000256" key="11">
    <source>
        <dbReference type="ARBA" id="ARBA00049760"/>
    </source>
</evidence>
<keyword evidence="3" id="KW-0433">Leucine-rich repeat</keyword>
<keyword evidence="7" id="KW-0505">Motor protein</keyword>
<keyword evidence="17" id="KW-1185">Reference proteome</keyword>
<dbReference type="AlphaFoldDB" id="A0A5A8C6P7"/>
<evidence type="ECO:0000256" key="10">
    <source>
        <dbReference type="ARBA" id="ARBA00049659"/>
    </source>
</evidence>
<dbReference type="InterPro" id="IPR032675">
    <property type="entry name" value="LRR_dom_sf"/>
</dbReference>
<comment type="caution">
    <text evidence="12">The sequence shown here is derived from an EMBL/GenBank/DDBJ whole genome shotgun (WGS) entry which is preliminary data.</text>
</comment>
<accession>A0A5A8C6P7</accession>
<evidence type="ECO:0000313" key="12">
    <source>
        <dbReference type="EMBL" id="KAA0148357.1"/>
    </source>
</evidence>
<comment type="subcellular location">
    <subcellularLocation>
        <location evidence="1">Cytoplasm</location>
        <location evidence="1">Cytoskeleton</location>
        <location evidence="1">Cilium axoneme</location>
    </subcellularLocation>
</comment>
<evidence type="ECO:0000256" key="2">
    <source>
        <dbReference type="ARBA" id="ARBA00022490"/>
    </source>
</evidence>
<evidence type="ECO:0000313" key="14">
    <source>
        <dbReference type="EMBL" id="KAA0163242.1"/>
    </source>
</evidence>
<proteinExistence type="inferred from homology"/>
<dbReference type="FunFam" id="3.80.10.10:FF:000049">
    <property type="entry name" value="Dynein light chain 1"/>
    <property type="match status" value="1"/>
</dbReference>
<dbReference type="PANTHER" id="PTHR15454">
    <property type="entry name" value="NISCHARIN RELATED"/>
    <property type="match status" value="1"/>
</dbReference>
<dbReference type="Proteomes" id="UP000322899">
    <property type="component" value="Unassembled WGS sequence"/>
</dbReference>
<evidence type="ECO:0000313" key="17">
    <source>
        <dbReference type="Proteomes" id="UP000323011"/>
    </source>
</evidence>
<dbReference type="SUPFAM" id="SSF52058">
    <property type="entry name" value="L domain-like"/>
    <property type="match status" value="1"/>
</dbReference>
<evidence type="ECO:0000256" key="9">
    <source>
        <dbReference type="ARBA" id="ARBA00023273"/>
    </source>
</evidence>
<dbReference type="EMBL" id="VLTL01000070">
    <property type="protein sequence ID" value="KAA0163242.1"/>
    <property type="molecule type" value="Genomic_DNA"/>
</dbReference>
<keyword evidence="9" id="KW-0966">Cell projection</keyword>
<dbReference type="GO" id="GO:0005874">
    <property type="term" value="C:microtubule"/>
    <property type="evidence" value="ECO:0007669"/>
    <property type="project" value="UniProtKB-KW"/>
</dbReference>
<dbReference type="OMA" id="ESIWRAE"/>
<evidence type="ECO:0000313" key="19">
    <source>
        <dbReference type="Proteomes" id="UP000325113"/>
    </source>
</evidence>
<keyword evidence="6" id="KW-0243">Dynein</keyword>
<dbReference type="InterPro" id="IPR025875">
    <property type="entry name" value="Leu-rich_rpt_4"/>
</dbReference>
<dbReference type="PANTHER" id="PTHR15454:SF73">
    <property type="entry name" value="DYNEIN AXONEMAL LIGHT CHAIN 1"/>
    <property type="match status" value="1"/>
</dbReference>
<evidence type="ECO:0000313" key="13">
    <source>
        <dbReference type="EMBL" id="KAA0161504.1"/>
    </source>
</evidence>
<dbReference type="PROSITE" id="PS51450">
    <property type="entry name" value="LRR"/>
    <property type="match status" value="3"/>
</dbReference>
<evidence type="ECO:0000313" key="15">
    <source>
        <dbReference type="EMBL" id="KAA0175129.1"/>
    </source>
</evidence>
<evidence type="ECO:0000256" key="4">
    <source>
        <dbReference type="ARBA" id="ARBA00022701"/>
    </source>
</evidence>
<dbReference type="Proteomes" id="UP000323011">
    <property type="component" value="Unassembled WGS sequence"/>
</dbReference>
<evidence type="ECO:0000256" key="7">
    <source>
        <dbReference type="ARBA" id="ARBA00023175"/>
    </source>
</evidence>
<evidence type="ECO:0000256" key="5">
    <source>
        <dbReference type="ARBA" id="ARBA00022737"/>
    </source>
</evidence>
<dbReference type="EMBL" id="VLTN01000054">
    <property type="protein sequence ID" value="KAA0148357.1"/>
    <property type="molecule type" value="Genomic_DNA"/>
</dbReference>
<dbReference type="InterPro" id="IPR001611">
    <property type="entry name" value="Leu-rich_rpt"/>
</dbReference>
<keyword evidence="2" id="KW-0963">Cytoplasm</keyword>
<dbReference type="GO" id="GO:0030286">
    <property type="term" value="C:dynein complex"/>
    <property type="evidence" value="ECO:0007669"/>
    <property type="project" value="UniProtKB-KW"/>
</dbReference>
<keyword evidence="4" id="KW-0493">Microtubule</keyword>
<dbReference type="EMBL" id="VLTM01000035">
    <property type="protein sequence ID" value="KAA0161504.1"/>
    <property type="molecule type" value="Genomic_DNA"/>
</dbReference>
<organism evidence="12 17">
    <name type="scientific">Cafeteria roenbergensis</name>
    <name type="common">Marine flagellate</name>
    <dbReference type="NCBI Taxonomy" id="33653"/>
    <lineage>
        <taxon>Eukaryota</taxon>
        <taxon>Sar</taxon>
        <taxon>Stramenopiles</taxon>
        <taxon>Bigyra</taxon>
        <taxon>Opalozoa</taxon>
        <taxon>Bicosoecida</taxon>
        <taxon>Cafeteriaceae</taxon>
        <taxon>Cafeteria</taxon>
    </lineage>
</organism>
<keyword evidence="5" id="KW-0677">Repeat</keyword>
<evidence type="ECO:0000313" key="16">
    <source>
        <dbReference type="Proteomes" id="UP000322899"/>
    </source>
</evidence>
<dbReference type="Proteomes" id="UP000325113">
    <property type="component" value="Unassembled WGS sequence"/>
</dbReference>
<evidence type="ECO:0000313" key="18">
    <source>
        <dbReference type="Proteomes" id="UP000324907"/>
    </source>
</evidence>
<dbReference type="OrthoDB" id="266138at2759"/>
<dbReference type="SMART" id="SM00365">
    <property type="entry name" value="LRR_SD22"/>
    <property type="match status" value="3"/>
</dbReference>
<sequence>MPARAKRRRRGGTLERLGATQMIPLSKALATWQTVTGKVPEEADDIRICGGISADGGHTRAFINKLDAKVGTLSNCERLSLSTNCIDKLLPFSGMTKLKILSLGRNLLKRVEKLDDLAGTLEQLWLSYNSISGLDGVLPLTNLQVLYMAHNAIKDWAEIEKLAGLAHLREVIFIGNPIYEGMDDDTARAHVVKRIPHIVKVDTKLVTDELREAAAALP</sequence>
<keyword evidence="8" id="KW-0206">Cytoskeleton</keyword>
<comment type="similarity">
    <text evidence="10">Belongs to the dynein light chain LC1-type family.</text>
</comment>
<dbReference type="EMBL" id="VLTO01000016">
    <property type="protein sequence ID" value="KAA0175129.1"/>
    <property type="molecule type" value="Genomic_DNA"/>
</dbReference>
<evidence type="ECO:0000256" key="3">
    <source>
        <dbReference type="ARBA" id="ARBA00022614"/>
    </source>
</evidence>
<evidence type="ECO:0000256" key="1">
    <source>
        <dbReference type="ARBA" id="ARBA00004430"/>
    </source>
</evidence>
<reference evidence="16 17" key="1">
    <citation type="submission" date="2019-07" db="EMBL/GenBank/DDBJ databases">
        <title>Genomes of Cafeteria roenbergensis.</title>
        <authorList>
            <person name="Fischer M.G."/>
            <person name="Hackl T."/>
            <person name="Roman M."/>
        </authorList>
    </citation>
    <scope>NUCLEOTIDE SEQUENCE [LARGE SCALE GENOMIC DNA]</scope>
    <source>
        <strain evidence="12 17">BVI</strain>
        <strain evidence="13 19">Cflag</strain>
        <strain evidence="15 16">E4-10P</strain>
        <strain evidence="14 18">RCC970-E3</strain>
    </source>
</reference>
<dbReference type="GO" id="GO:0005930">
    <property type="term" value="C:axoneme"/>
    <property type="evidence" value="ECO:0007669"/>
    <property type="project" value="UniProtKB-SubCell"/>
</dbReference>
<protein>
    <recommendedName>
        <fullName evidence="11">Dynein axonemal light chain 1</fullName>
    </recommendedName>
</protein>
<dbReference type="Pfam" id="PF12799">
    <property type="entry name" value="LRR_4"/>
    <property type="match status" value="1"/>
</dbReference>